<dbReference type="OrthoDB" id="9801735at2"/>
<name>A0A175VKT5_AEREN</name>
<reference evidence="2 3" key="1">
    <citation type="submission" date="2016-02" db="EMBL/GenBank/DDBJ databases">
        <title>Draft genome sequence of Aeromonas trota strain 1999lcr isolated from cerebrospinal fluid (CSF).</title>
        <authorList>
            <person name="Dallagassa C.B."/>
            <person name="Prediger K.C."/>
            <person name="Weiss V.A."/>
            <person name="Assis F.E."/>
            <person name="Baura V."/>
            <person name="Cruz L.M."/>
            <person name="Souza E.M."/>
            <person name="Pedrosa F.O."/>
            <person name="Fadel-Picheth C.M."/>
        </authorList>
    </citation>
    <scope>NUCLEOTIDE SEQUENCE [LARGE SCALE GENOMIC DNA]</scope>
    <source>
        <strain evidence="2 3">1999lcr</strain>
    </source>
</reference>
<dbReference type="SUPFAM" id="SSF54637">
    <property type="entry name" value="Thioesterase/thiol ester dehydrase-isomerase"/>
    <property type="match status" value="1"/>
</dbReference>
<evidence type="ECO:0000313" key="3">
    <source>
        <dbReference type="Proteomes" id="UP000078435"/>
    </source>
</evidence>
<dbReference type="Pfam" id="PF01575">
    <property type="entry name" value="MaoC_dehydratas"/>
    <property type="match status" value="1"/>
</dbReference>
<evidence type="ECO:0000259" key="1">
    <source>
        <dbReference type="Pfam" id="PF01575"/>
    </source>
</evidence>
<dbReference type="InterPro" id="IPR029069">
    <property type="entry name" value="HotDog_dom_sf"/>
</dbReference>
<dbReference type="EMBL" id="JMGO02000003">
    <property type="protein sequence ID" value="KXU80582.1"/>
    <property type="molecule type" value="Genomic_DNA"/>
</dbReference>
<dbReference type="AlphaFoldDB" id="A0A175VKT5"/>
<dbReference type="RefSeq" id="WP_042027394.1">
    <property type="nucleotide sequence ID" value="NZ_AP027939.1"/>
</dbReference>
<protein>
    <submittedName>
        <fullName evidence="2">Dehydratase</fullName>
    </submittedName>
</protein>
<dbReference type="PANTHER" id="PTHR42993">
    <property type="entry name" value="MAOC-LIKE DEHYDRATASE DOMAIN-CONTAINING PROTEIN"/>
    <property type="match status" value="1"/>
</dbReference>
<dbReference type="InterPro" id="IPR002539">
    <property type="entry name" value="MaoC-like_dom"/>
</dbReference>
<comment type="caution">
    <text evidence="2">The sequence shown here is derived from an EMBL/GenBank/DDBJ whole genome shotgun (WGS) entry which is preliminary data.</text>
</comment>
<organism evidence="2 3">
    <name type="scientific">Aeromonas enteropelogenes</name>
    <name type="common">Aeromonas trota</name>
    <dbReference type="NCBI Taxonomy" id="29489"/>
    <lineage>
        <taxon>Bacteria</taxon>
        <taxon>Pseudomonadati</taxon>
        <taxon>Pseudomonadota</taxon>
        <taxon>Gammaproteobacteria</taxon>
        <taxon>Aeromonadales</taxon>
        <taxon>Aeromonadaceae</taxon>
        <taxon>Aeromonas</taxon>
    </lineage>
</organism>
<accession>A0A175VKT5</accession>
<dbReference type="STRING" id="29489.VL01_05000"/>
<dbReference type="GeneID" id="92812562"/>
<feature type="domain" description="MaoC-like" evidence="1">
    <location>
        <begin position="97"/>
        <end position="208"/>
    </location>
</feature>
<dbReference type="Proteomes" id="UP000078435">
    <property type="component" value="Unassembled WGS sequence"/>
</dbReference>
<dbReference type="Gene3D" id="3.10.129.10">
    <property type="entry name" value="Hotdog Thioesterase"/>
    <property type="match status" value="1"/>
</dbReference>
<gene>
    <name evidence="2" type="ORF">LCR_10830</name>
</gene>
<evidence type="ECO:0000313" key="2">
    <source>
        <dbReference type="EMBL" id="KXU80582.1"/>
    </source>
</evidence>
<dbReference type="InterPro" id="IPR039375">
    <property type="entry name" value="NodN-like"/>
</dbReference>
<dbReference type="CDD" id="cd03450">
    <property type="entry name" value="NodN"/>
    <property type="match status" value="1"/>
</dbReference>
<proteinExistence type="predicted"/>
<sequence>MKVVDFLKHKREILAQHPFELKDWLSPAIRDYWREFQQKAHLHPLLGRVLDPHGETQHGQQQESVAVAQVANGQPAMVQEPAIELDEAAAALYAELQGRIGEETHVGEWLHVSQQMIDQFAAVTGDHQWIHTNPERAAAESPFKTTIAHGFLTLALLPQLTGSVDESTPEFPTARMVVNFGLDQVRFPYPIKVESNIRARTKLARVTPIKGGLELLKEIKVEIEGIRRPGCVIESVTRIYF</sequence>
<dbReference type="PANTHER" id="PTHR42993:SF1">
    <property type="entry name" value="MAOC-LIKE DEHYDRATASE DOMAIN-CONTAINING PROTEIN"/>
    <property type="match status" value="1"/>
</dbReference>